<keyword evidence="9" id="KW-0067">ATP-binding</keyword>
<evidence type="ECO:0000256" key="10">
    <source>
        <dbReference type="ARBA" id="ARBA00022842"/>
    </source>
</evidence>
<dbReference type="OrthoDB" id="8909021at2"/>
<dbReference type="Pfam" id="PF02110">
    <property type="entry name" value="HK"/>
    <property type="match status" value="1"/>
</dbReference>
<reference evidence="13 15" key="2">
    <citation type="submission" date="2018-06" db="EMBL/GenBank/DDBJ databases">
        <authorList>
            <consortium name="Pathogen Informatics"/>
            <person name="Doyle S."/>
        </authorList>
    </citation>
    <scope>NUCLEOTIDE SEQUENCE [LARGE SCALE GENOMIC DNA]</scope>
    <source>
        <strain evidence="13 15">NCTC12022</strain>
    </source>
</reference>
<evidence type="ECO:0000256" key="1">
    <source>
        <dbReference type="ARBA" id="ARBA00001771"/>
    </source>
</evidence>
<evidence type="ECO:0000313" key="14">
    <source>
        <dbReference type="Proteomes" id="UP000054698"/>
    </source>
</evidence>
<accession>A0A0W0TME0</accession>
<dbReference type="AlphaFoldDB" id="A0A0W0TME0"/>
<evidence type="ECO:0000256" key="3">
    <source>
        <dbReference type="ARBA" id="ARBA00004868"/>
    </source>
</evidence>
<dbReference type="Proteomes" id="UP000054698">
    <property type="component" value="Unassembled WGS sequence"/>
</dbReference>
<dbReference type="Proteomes" id="UP000251942">
    <property type="component" value="Unassembled WGS sequence"/>
</dbReference>
<evidence type="ECO:0000256" key="4">
    <source>
        <dbReference type="ARBA" id="ARBA00012129"/>
    </source>
</evidence>
<evidence type="ECO:0000256" key="8">
    <source>
        <dbReference type="ARBA" id="ARBA00022777"/>
    </source>
</evidence>
<evidence type="ECO:0000313" key="13">
    <source>
        <dbReference type="EMBL" id="SPX60558.1"/>
    </source>
</evidence>
<keyword evidence="10" id="KW-0460">Magnesium</keyword>
<evidence type="ECO:0000256" key="7">
    <source>
        <dbReference type="ARBA" id="ARBA00022741"/>
    </source>
</evidence>
<dbReference type="EMBL" id="UASS01000011">
    <property type="protein sequence ID" value="SPX60558.1"/>
    <property type="molecule type" value="Genomic_DNA"/>
</dbReference>
<keyword evidence="7" id="KW-0547">Nucleotide-binding</keyword>
<dbReference type="EMBL" id="LNYB01000080">
    <property type="protein sequence ID" value="KTC96770.1"/>
    <property type="molecule type" value="Genomic_DNA"/>
</dbReference>
<keyword evidence="8 12" id="KW-0418">Kinase</keyword>
<evidence type="ECO:0000313" key="15">
    <source>
        <dbReference type="Proteomes" id="UP000251942"/>
    </source>
</evidence>
<dbReference type="InterPro" id="IPR000417">
    <property type="entry name" value="Hyethyz_kinase"/>
</dbReference>
<dbReference type="Gene3D" id="3.40.1190.20">
    <property type="match status" value="1"/>
</dbReference>
<evidence type="ECO:0000256" key="11">
    <source>
        <dbReference type="ARBA" id="ARBA00022977"/>
    </source>
</evidence>
<dbReference type="PATRIC" id="fig|453.4.peg.1853"/>
<dbReference type="InterPro" id="IPR029056">
    <property type="entry name" value="Ribokinase-like"/>
</dbReference>
<evidence type="ECO:0000256" key="6">
    <source>
        <dbReference type="ARBA" id="ARBA00022723"/>
    </source>
</evidence>
<dbReference type="GO" id="GO:0009229">
    <property type="term" value="P:thiamine diphosphate biosynthetic process"/>
    <property type="evidence" value="ECO:0007669"/>
    <property type="project" value="UniProtKB-UniPathway"/>
</dbReference>
<keyword evidence="6" id="KW-0479">Metal-binding</keyword>
<evidence type="ECO:0000256" key="2">
    <source>
        <dbReference type="ARBA" id="ARBA00001946"/>
    </source>
</evidence>
<proteinExistence type="predicted"/>
<dbReference type="RefSeq" id="WP_058445770.1">
    <property type="nucleotide sequence ID" value="NZ_CAAAHT010000003.1"/>
</dbReference>
<dbReference type="GO" id="GO:0009228">
    <property type="term" value="P:thiamine biosynthetic process"/>
    <property type="evidence" value="ECO:0007669"/>
    <property type="project" value="UniProtKB-KW"/>
</dbReference>
<dbReference type="PIRSF" id="PIRSF000513">
    <property type="entry name" value="Thz_kinase"/>
    <property type="match status" value="1"/>
</dbReference>
<keyword evidence="14" id="KW-1185">Reference proteome</keyword>
<sequence>MTPTIRDILIKIREQRPFILNMTDYFPVDLVANGVRSIGALPIMNNARQEVEELLNLSKAVVINLGKLDDDFIKLCNHICKTANQFKIPIILDPVGAGASHYRTDTAIQIINNHAISVIRAYPSEIDGLLSGQIGLQNHNATNFTVMTEKAKLLAGKYKLTVVVSGKRHIVADKDRVDSFNFDSNLLQRVAGIGSLLSAIIGVFHSVEEDRYIAAKNAVEFYAHCVGPTSCDAPGPASLITRIIDKLYITSSEALIQLL</sequence>
<dbReference type="PRINTS" id="PR01099">
    <property type="entry name" value="HYETHTZKNASE"/>
</dbReference>
<evidence type="ECO:0000256" key="9">
    <source>
        <dbReference type="ARBA" id="ARBA00022840"/>
    </source>
</evidence>
<dbReference type="STRING" id="453.Lfee_1682"/>
<comment type="cofactor">
    <cofactor evidence="2">
        <name>Mg(2+)</name>
        <dbReference type="ChEBI" id="CHEBI:18420"/>
    </cofactor>
</comment>
<gene>
    <name evidence="13" type="primary">thiM_2</name>
    <name evidence="12" type="ORF">Lfee_1682</name>
    <name evidence="13" type="ORF">NCTC12022_01290</name>
</gene>
<dbReference type="UniPathway" id="UPA00060">
    <property type="reaction ID" value="UER00139"/>
</dbReference>
<dbReference type="SUPFAM" id="SSF53613">
    <property type="entry name" value="Ribokinase-like"/>
    <property type="match status" value="1"/>
</dbReference>
<keyword evidence="11" id="KW-0784">Thiamine biosynthesis</keyword>
<organism evidence="12 14">
    <name type="scientific">Legionella feeleii</name>
    <dbReference type="NCBI Taxonomy" id="453"/>
    <lineage>
        <taxon>Bacteria</taxon>
        <taxon>Pseudomonadati</taxon>
        <taxon>Pseudomonadota</taxon>
        <taxon>Gammaproteobacteria</taxon>
        <taxon>Legionellales</taxon>
        <taxon>Legionellaceae</taxon>
        <taxon>Legionella</taxon>
    </lineage>
</organism>
<dbReference type="GO" id="GO:0004417">
    <property type="term" value="F:hydroxyethylthiazole kinase activity"/>
    <property type="evidence" value="ECO:0007669"/>
    <property type="project" value="UniProtKB-EC"/>
</dbReference>
<evidence type="ECO:0000313" key="12">
    <source>
        <dbReference type="EMBL" id="KTC96770.1"/>
    </source>
</evidence>
<reference evidence="12 14" key="1">
    <citation type="submission" date="2015-11" db="EMBL/GenBank/DDBJ databases">
        <title>Genomic analysis of 38 Legionella species identifies large and diverse effector repertoires.</title>
        <authorList>
            <person name="Burstein D."/>
            <person name="Amaro F."/>
            <person name="Zusman T."/>
            <person name="Lifshitz Z."/>
            <person name="Cohen O."/>
            <person name="Gilbert J.A."/>
            <person name="Pupko T."/>
            <person name="Shuman H.A."/>
            <person name="Segal G."/>
        </authorList>
    </citation>
    <scope>NUCLEOTIDE SEQUENCE [LARGE SCALE GENOMIC DNA]</scope>
    <source>
        <strain evidence="12 14">WO-44C</strain>
    </source>
</reference>
<comment type="catalytic activity">
    <reaction evidence="1">
        <text>5-(2-hydroxyethyl)-4-methylthiazole + ATP = 4-methyl-5-(2-phosphooxyethyl)-thiazole + ADP + H(+)</text>
        <dbReference type="Rhea" id="RHEA:24212"/>
        <dbReference type="ChEBI" id="CHEBI:15378"/>
        <dbReference type="ChEBI" id="CHEBI:17957"/>
        <dbReference type="ChEBI" id="CHEBI:30616"/>
        <dbReference type="ChEBI" id="CHEBI:58296"/>
        <dbReference type="ChEBI" id="CHEBI:456216"/>
        <dbReference type="EC" id="2.7.1.50"/>
    </reaction>
</comment>
<dbReference type="GO" id="GO:0000287">
    <property type="term" value="F:magnesium ion binding"/>
    <property type="evidence" value="ECO:0007669"/>
    <property type="project" value="InterPro"/>
</dbReference>
<evidence type="ECO:0000256" key="5">
    <source>
        <dbReference type="ARBA" id="ARBA00022679"/>
    </source>
</evidence>
<keyword evidence="5 12" id="KW-0808">Transferase</keyword>
<protein>
    <recommendedName>
        <fullName evidence="4">hydroxyethylthiazole kinase</fullName>
        <ecNumber evidence="4">2.7.1.50</ecNumber>
    </recommendedName>
</protein>
<comment type="pathway">
    <text evidence="3">Cofactor biosynthesis; thiamine diphosphate biosynthesis; 4-methyl-5-(2-phosphoethyl)-thiazole from 5-(2-hydroxyethyl)-4-methylthiazole: step 1/1.</text>
</comment>
<dbReference type="GO" id="GO:0005524">
    <property type="term" value="F:ATP binding"/>
    <property type="evidence" value="ECO:0007669"/>
    <property type="project" value="UniProtKB-KW"/>
</dbReference>
<name>A0A0W0TME0_9GAMM</name>
<dbReference type="EC" id="2.7.1.50" evidence="4"/>